<dbReference type="Proteomes" id="UP000433101">
    <property type="component" value="Unassembled WGS sequence"/>
</dbReference>
<dbReference type="AlphaFoldDB" id="A0A7X3S7C3"/>
<sequence length="85" mass="9059">MLIGLMVGFSTYAEGMAASFGRPEITKNTSEAVLLQSECEGVIFRDEDPGCFAIGRPATTAESTGERTVGLILVDFLAKGRFRPG</sequence>
<dbReference type="EMBL" id="WUMV01000002">
    <property type="protein sequence ID" value="MXN64590.1"/>
    <property type="molecule type" value="Genomic_DNA"/>
</dbReference>
<evidence type="ECO:0000313" key="1">
    <source>
        <dbReference type="EMBL" id="MXN64590.1"/>
    </source>
</evidence>
<organism evidence="1 2">
    <name type="scientific">Stappia sediminis</name>
    <dbReference type="NCBI Taxonomy" id="2692190"/>
    <lineage>
        <taxon>Bacteria</taxon>
        <taxon>Pseudomonadati</taxon>
        <taxon>Pseudomonadota</taxon>
        <taxon>Alphaproteobacteria</taxon>
        <taxon>Hyphomicrobiales</taxon>
        <taxon>Stappiaceae</taxon>
        <taxon>Stappia</taxon>
    </lineage>
</organism>
<keyword evidence="2" id="KW-1185">Reference proteome</keyword>
<reference evidence="1 2" key="1">
    <citation type="submission" date="2019-12" db="EMBL/GenBank/DDBJ databases">
        <authorList>
            <person name="Li M."/>
        </authorList>
    </citation>
    <scope>NUCLEOTIDE SEQUENCE [LARGE SCALE GENOMIC DNA]</scope>
    <source>
        <strain evidence="1 2">GBMRC 2046</strain>
    </source>
</reference>
<gene>
    <name evidence="1" type="ORF">GR183_06705</name>
</gene>
<evidence type="ECO:0000313" key="2">
    <source>
        <dbReference type="Proteomes" id="UP000433101"/>
    </source>
</evidence>
<accession>A0A7X3S7C3</accession>
<proteinExistence type="predicted"/>
<comment type="caution">
    <text evidence="1">The sequence shown here is derived from an EMBL/GenBank/DDBJ whole genome shotgun (WGS) entry which is preliminary data.</text>
</comment>
<protein>
    <submittedName>
        <fullName evidence="1">Uncharacterized protein</fullName>
    </submittedName>
</protein>
<name>A0A7X3S7C3_9HYPH</name>
<dbReference type="RefSeq" id="WP_160774790.1">
    <property type="nucleotide sequence ID" value="NZ_WUMV01000002.1"/>
</dbReference>